<dbReference type="InterPro" id="IPR016181">
    <property type="entry name" value="Acyl_CoA_acyltransferase"/>
</dbReference>
<dbReference type="EMBL" id="PSNY01000007">
    <property type="protein sequence ID" value="PPE70157.1"/>
    <property type="molecule type" value="Genomic_DNA"/>
</dbReference>
<evidence type="ECO:0000313" key="2">
    <source>
        <dbReference type="Proteomes" id="UP000239406"/>
    </source>
</evidence>
<proteinExistence type="predicted"/>
<dbReference type="RefSeq" id="WP_104357132.1">
    <property type="nucleotide sequence ID" value="NZ_CP064338.1"/>
</dbReference>
<reference evidence="1 2" key="1">
    <citation type="submission" date="2018-02" db="EMBL/GenBank/DDBJ databases">
        <title>Reclassifiation of [Polyangium] brachysporum DSM 7029 as Guopingzhaonella breviflexa gen. nov., sp. nov., a member of the family Comamonadaceae.</title>
        <authorList>
            <person name="Tang B."/>
        </authorList>
    </citation>
    <scope>NUCLEOTIDE SEQUENCE [LARGE SCALE GENOMIC DNA]</scope>
    <source>
        <strain evidence="1 2">DSM 15344</strain>
    </source>
</reference>
<dbReference type="PANTHER" id="PTHR41373:SF1">
    <property type="entry name" value="PHOSPHATIDYLGLYCEROL LYSYLTRANSFERASE C-TERMINAL DOMAIN-CONTAINING PROTEIN"/>
    <property type="match status" value="1"/>
</dbReference>
<dbReference type="Proteomes" id="UP000239406">
    <property type="component" value="Unassembled WGS sequence"/>
</dbReference>
<dbReference type="PANTHER" id="PTHR41373">
    <property type="entry name" value="DUF2156 DOMAIN-CONTAINING PROTEIN"/>
    <property type="match status" value="1"/>
</dbReference>
<dbReference type="SUPFAM" id="SSF55729">
    <property type="entry name" value="Acyl-CoA N-acyltransferases (Nat)"/>
    <property type="match status" value="1"/>
</dbReference>
<keyword evidence="2" id="KW-1185">Reference proteome</keyword>
<sequence length="298" mass="33103">MAAVAAAPVLPEGEPLAPGHAAAIEAALAPRRAQLGRACLSDYAFSNLYLFRAAHAYRYLPGPWPCVAGLTYDGTRHLLPLFDLAAAPDEVLRGLLAQADCFFPVDAATARALQARPVQIEACEADADYLYPADNFRHYRGELLRKKRQLMQQLLRRHEVTSEPLAATGRAAAQALLRTWMQDKGKAQGEADEAPCLEALELLDRFGLEGRLYFADGAPAGFLIAQRLNDEVAVMRFAKGSDAYKGIYQYMFHDHAMRHPELAWLNFEQDLGLPNFRQTKRSYAPAALLTKYRVRCRA</sequence>
<accession>A0A2S5T5L1</accession>
<protein>
    <submittedName>
        <fullName evidence="1">Uncharacterized protein</fullName>
    </submittedName>
</protein>
<evidence type="ECO:0000313" key="1">
    <source>
        <dbReference type="EMBL" id="PPE70157.1"/>
    </source>
</evidence>
<dbReference type="Gene3D" id="3.40.630.30">
    <property type="match status" value="1"/>
</dbReference>
<dbReference type="Pfam" id="PF09924">
    <property type="entry name" value="LPG_synthase_C"/>
    <property type="match status" value="1"/>
</dbReference>
<comment type="caution">
    <text evidence="1">The sequence shown here is derived from an EMBL/GenBank/DDBJ whole genome shotgun (WGS) entry which is preliminary data.</text>
</comment>
<dbReference type="InterPro" id="IPR024320">
    <property type="entry name" value="LPG_synthase_C"/>
</dbReference>
<dbReference type="InterPro" id="IPR016732">
    <property type="entry name" value="UCP018688"/>
</dbReference>
<dbReference type="AlphaFoldDB" id="A0A2S5T5L1"/>
<gene>
    <name evidence="1" type="ORF">C1702_07825</name>
</gene>
<organism evidence="1 2">
    <name type="scientific">Caldimonas thermodepolymerans</name>
    <dbReference type="NCBI Taxonomy" id="215580"/>
    <lineage>
        <taxon>Bacteria</taxon>
        <taxon>Pseudomonadati</taxon>
        <taxon>Pseudomonadota</taxon>
        <taxon>Betaproteobacteria</taxon>
        <taxon>Burkholderiales</taxon>
        <taxon>Sphaerotilaceae</taxon>
        <taxon>Caldimonas</taxon>
    </lineage>
</organism>
<name>A0A2S5T5L1_9BURK</name>